<gene>
    <name evidence="2" type="ORF">Nepgr_017684</name>
</gene>
<evidence type="ECO:0000313" key="3">
    <source>
        <dbReference type="Proteomes" id="UP001279734"/>
    </source>
</evidence>
<dbReference type="EMBL" id="BSYO01000015">
    <property type="protein sequence ID" value="GMH15843.1"/>
    <property type="molecule type" value="Genomic_DNA"/>
</dbReference>
<feature type="compositionally biased region" description="Basic and acidic residues" evidence="1">
    <location>
        <begin position="51"/>
        <end position="69"/>
    </location>
</feature>
<dbReference type="AlphaFoldDB" id="A0AAD3SPT2"/>
<evidence type="ECO:0000256" key="1">
    <source>
        <dbReference type="SAM" id="MobiDB-lite"/>
    </source>
</evidence>
<reference evidence="2" key="1">
    <citation type="submission" date="2023-05" db="EMBL/GenBank/DDBJ databases">
        <title>Nepenthes gracilis genome sequencing.</title>
        <authorList>
            <person name="Fukushima K."/>
        </authorList>
    </citation>
    <scope>NUCLEOTIDE SEQUENCE</scope>
    <source>
        <strain evidence="2">SING2019-196</strain>
    </source>
</reference>
<comment type="caution">
    <text evidence="2">The sequence shown here is derived from an EMBL/GenBank/DDBJ whole genome shotgun (WGS) entry which is preliminary data.</text>
</comment>
<evidence type="ECO:0000313" key="2">
    <source>
        <dbReference type="EMBL" id="GMH15843.1"/>
    </source>
</evidence>
<sequence>MRPRAAAMGEMVPVSDDPLKAAAERVNPAPRGAVSSGARERKVRGMTKMGSQREEVEKETTVPKDVQRA</sequence>
<accession>A0AAD3SPT2</accession>
<protein>
    <submittedName>
        <fullName evidence="2">Uncharacterized protein</fullName>
    </submittedName>
</protein>
<dbReference type="Proteomes" id="UP001279734">
    <property type="component" value="Unassembled WGS sequence"/>
</dbReference>
<keyword evidence="3" id="KW-1185">Reference proteome</keyword>
<name>A0AAD3SPT2_NEPGR</name>
<feature type="region of interest" description="Disordered" evidence="1">
    <location>
        <begin position="26"/>
        <end position="69"/>
    </location>
</feature>
<organism evidence="2 3">
    <name type="scientific">Nepenthes gracilis</name>
    <name type="common">Slender pitcher plant</name>
    <dbReference type="NCBI Taxonomy" id="150966"/>
    <lineage>
        <taxon>Eukaryota</taxon>
        <taxon>Viridiplantae</taxon>
        <taxon>Streptophyta</taxon>
        <taxon>Embryophyta</taxon>
        <taxon>Tracheophyta</taxon>
        <taxon>Spermatophyta</taxon>
        <taxon>Magnoliopsida</taxon>
        <taxon>eudicotyledons</taxon>
        <taxon>Gunneridae</taxon>
        <taxon>Pentapetalae</taxon>
        <taxon>Caryophyllales</taxon>
        <taxon>Nepenthaceae</taxon>
        <taxon>Nepenthes</taxon>
    </lineage>
</organism>
<proteinExistence type="predicted"/>